<dbReference type="Pfam" id="PF03591">
    <property type="entry name" value="AzlC"/>
    <property type="match status" value="1"/>
</dbReference>
<feature type="transmembrane region" description="Helical" evidence="8">
    <location>
        <begin position="31"/>
        <end position="48"/>
    </location>
</feature>
<dbReference type="AlphaFoldDB" id="A0A402B2H0"/>
<feature type="transmembrane region" description="Helical" evidence="8">
    <location>
        <begin position="144"/>
        <end position="169"/>
    </location>
</feature>
<dbReference type="GO" id="GO:1903785">
    <property type="term" value="P:L-valine transmembrane transport"/>
    <property type="evidence" value="ECO:0007669"/>
    <property type="project" value="TreeGrafter"/>
</dbReference>
<evidence type="ECO:0000256" key="3">
    <source>
        <dbReference type="ARBA" id="ARBA00022448"/>
    </source>
</evidence>
<evidence type="ECO:0000256" key="5">
    <source>
        <dbReference type="ARBA" id="ARBA00022692"/>
    </source>
</evidence>
<proteinExistence type="inferred from homology"/>
<dbReference type="RefSeq" id="WP_161981951.1">
    <property type="nucleotide sequence ID" value="NZ_BIFT01000001.1"/>
</dbReference>
<gene>
    <name evidence="9" type="ORF">KDA_10120</name>
</gene>
<keyword evidence="7 8" id="KW-0472">Membrane</keyword>
<keyword evidence="5 8" id="KW-0812">Transmembrane</keyword>
<organism evidence="9 10">
    <name type="scientific">Dictyobacter alpinus</name>
    <dbReference type="NCBI Taxonomy" id="2014873"/>
    <lineage>
        <taxon>Bacteria</taxon>
        <taxon>Bacillati</taxon>
        <taxon>Chloroflexota</taxon>
        <taxon>Ktedonobacteria</taxon>
        <taxon>Ktedonobacterales</taxon>
        <taxon>Dictyobacteraceae</taxon>
        <taxon>Dictyobacter</taxon>
    </lineage>
</organism>
<dbReference type="PANTHER" id="PTHR34979">
    <property type="entry name" value="INNER MEMBRANE PROTEIN YGAZ"/>
    <property type="match status" value="1"/>
</dbReference>
<dbReference type="GO" id="GO:0005886">
    <property type="term" value="C:plasma membrane"/>
    <property type="evidence" value="ECO:0007669"/>
    <property type="project" value="UniProtKB-SubCell"/>
</dbReference>
<keyword evidence="6 8" id="KW-1133">Transmembrane helix</keyword>
<sequence>MSETDTIRNTLAAQTPVNFGYAGALAGMKRALPLAIGGCVYGLIFGILARQSHLSMLEVLLMSGLVYAGSAQFAVLSLWNMPFAFEAILLTTLLVNARNLLLGITLHPWLSRLPPFKVALTVFFLADENWALTMNEFARGGRDAAFLLGSGVVLFVEWLISTSLGWWIGEGITDPAHWGLDFAFTAVFLTLLVGVWKGKADSLPWIVAALVAVVSAHLLPGTWYILLGAFAGSAVGVIRHAD</sequence>
<keyword evidence="4" id="KW-1003">Cell membrane</keyword>
<evidence type="ECO:0000256" key="7">
    <source>
        <dbReference type="ARBA" id="ARBA00023136"/>
    </source>
</evidence>
<evidence type="ECO:0000313" key="9">
    <source>
        <dbReference type="EMBL" id="GCE25528.1"/>
    </source>
</evidence>
<keyword evidence="3" id="KW-0813">Transport</keyword>
<evidence type="ECO:0000313" key="10">
    <source>
        <dbReference type="Proteomes" id="UP000287171"/>
    </source>
</evidence>
<feature type="transmembrane region" description="Helical" evidence="8">
    <location>
        <begin position="203"/>
        <end position="226"/>
    </location>
</feature>
<accession>A0A402B2H0</accession>
<dbReference type="PANTHER" id="PTHR34979:SF1">
    <property type="entry name" value="INNER MEMBRANE PROTEIN YGAZ"/>
    <property type="match status" value="1"/>
</dbReference>
<name>A0A402B2H0_9CHLR</name>
<evidence type="ECO:0000256" key="6">
    <source>
        <dbReference type="ARBA" id="ARBA00022989"/>
    </source>
</evidence>
<feature type="transmembrane region" description="Helical" evidence="8">
    <location>
        <begin position="175"/>
        <end position="196"/>
    </location>
</feature>
<evidence type="ECO:0000256" key="8">
    <source>
        <dbReference type="SAM" id="Phobius"/>
    </source>
</evidence>
<evidence type="ECO:0000256" key="4">
    <source>
        <dbReference type="ARBA" id="ARBA00022475"/>
    </source>
</evidence>
<evidence type="ECO:0000256" key="2">
    <source>
        <dbReference type="ARBA" id="ARBA00010735"/>
    </source>
</evidence>
<comment type="caution">
    <text evidence="9">The sequence shown here is derived from an EMBL/GenBank/DDBJ whole genome shotgun (WGS) entry which is preliminary data.</text>
</comment>
<evidence type="ECO:0000256" key="1">
    <source>
        <dbReference type="ARBA" id="ARBA00004651"/>
    </source>
</evidence>
<comment type="subcellular location">
    <subcellularLocation>
        <location evidence="1">Cell membrane</location>
        <topology evidence="1">Multi-pass membrane protein</topology>
    </subcellularLocation>
</comment>
<dbReference type="InterPro" id="IPR011606">
    <property type="entry name" value="Brnchd-chn_aa_trnsp_permease"/>
</dbReference>
<protein>
    <submittedName>
        <fullName evidence="9">Transporter</fullName>
    </submittedName>
</protein>
<keyword evidence="10" id="KW-1185">Reference proteome</keyword>
<comment type="similarity">
    <text evidence="2">Belongs to the AzlC family.</text>
</comment>
<dbReference type="EMBL" id="BIFT01000001">
    <property type="protein sequence ID" value="GCE25528.1"/>
    <property type="molecule type" value="Genomic_DNA"/>
</dbReference>
<reference evidence="10" key="1">
    <citation type="submission" date="2018-12" db="EMBL/GenBank/DDBJ databases">
        <title>Tengunoibacter tsumagoiensis gen. nov., sp. nov., Dictyobacter kobayashii sp. nov., D. alpinus sp. nov., and D. joshuensis sp. nov. and description of Dictyobacteraceae fam. nov. within the order Ktedonobacterales isolated from Tengu-no-mugimeshi.</title>
        <authorList>
            <person name="Wang C.M."/>
            <person name="Zheng Y."/>
            <person name="Sakai Y."/>
            <person name="Toyoda A."/>
            <person name="Minakuchi Y."/>
            <person name="Abe K."/>
            <person name="Yokota A."/>
            <person name="Yabe S."/>
        </authorList>
    </citation>
    <scope>NUCLEOTIDE SEQUENCE [LARGE SCALE GENOMIC DNA]</scope>
    <source>
        <strain evidence="10">Uno16</strain>
    </source>
</reference>
<dbReference type="Proteomes" id="UP000287171">
    <property type="component" value="Unassembled WGS sequence"/>
</dbReference>